<evidence type="ECO:0000256" key="2">
    <source>
        <dbReference type="ARBA" id="ARBA00023027"/>
    </source>
</evidence>
<dbReference type="AlphaFoldDB" id="A0A238ZUK1"/>
<dbReference type="Proteomes" id="UP000198310">
    <property type="component" value="Unassembled WGS sequence"/>
</dbReference>
<dbReference type="PANTHER" id="PTHR43333">
    <property type="entry name" value="2-HACID_DH_C DOMAIN-CONTAINING PROTEIN"/>
    <property type="match status" value="1"/>
</dbReference>
<dbReference type="SUPFAM" id="SSF51735">
    <property type="entry name" value="NAD(P)-binding Rossmann-fold domains"/>
    <property type="match status" value="1"/>
</dbReference>
<dbReference type="InterPro" id="IPR036291">
    <property type="entry name" value="NAD(P)-bd_dom_sf"/>
</dbReference>
<dbReference type="EMBL" id="FZNS01000009">
    <property type="protein sequence ID" value="SNR86701.1"/>
    <property type="molecule type" value="Genomic_DNA"/>
</dbReference>
<dbReference type="CDD" id="cd05300">
    <property type="entry name" value="2-Hacid_dh_1"/>
    <property type="match status" value="1"/>
</dbReference>
<reference evidence="5" key="1">
    <citation type="submission" date="2017-06" db="EMBL/GenBank/DDBJ databases">
        <authorList>
            <person name="Varghese N."/>
            <person name="Submissions S."/>
        </authorList>
    </citation>
    <scope>NUCLEOTIDE SEQUENCE [LARGE SCALE GENOMIC DNA]</scope>
    <source>
        <strain evidence="5">DSM 28041</strain>
    </source>
</reference>
<accession>A0A238ZUK1</accession>
<name>A0A238ZUK1_9BACT</name>
<dbReference type="GO" id="GO:0051287">
    <property type="term" value="F:NAD binding"/>
    <property type="evidence" value="ECO:0007669"/>
    <property type="project" value="InterPro"/>
</dbReference>
<evidence type="ECO:0000256" key="1">
    <source>
        <dbReference type="ARBA" id="ARBA00023002"/>
    </source>
</evidence>
<dbReference type="Gene3D" id="3.40.50.720">
    <property type="entry name" value="NAD(P)-binding Rossmann-like Domain"/>
    <property type="match status" value="2"/>
</dbReference>
<feature type="domain" description="D-isomer specific 2-hydroxyacid dehydrogenase NAD-binding" evidence="3">
    <location>
        <begin position="107"/>
        <end position="277"/>
    </location>
</feature>
<evidence type="ECO:0000313" key="4">
    <source>
        <dbReference type="EMBL" id="SNR86701.1"/>
    </source>
</evidence>
<proteinExistence type="predicted"/>
<keyword evidence="1" id="KW-0560">Oxidoreductase</keyword>
<dbReference type="RefSeq" id="WP_317044810.1">
    <property type="nucleotide sequence ID" value="NZ_FZNS01000009.1"/>
</dbReference>
<dbReference type="InterPro" id="IPR006140">
    <property type="entry name" value="D-isomer_DH_NAD-bd"/>
</dbReference>
<gene>
    <name evidence="4" type="ORF">SAMN06269173_109134</name>
</gene>
<protein>
    <submittedName>
        <fullName evidence="4">Phosphoglycerate dehydrogenase</fullName>
    </submittedName>
</protein>
<dbReference type="GO" id="GO:0016491">
    <property type="term" value="F:oxidoreductase activity"/>
    <property type="evidence" value="ECO:0007669"/>
    <property type="project" value="UniProtKB-KW"/>
</dbReference>
<evidence type="ECO:0000259" key="3">
    <source>
        <dbReference type="Pfam" id="PF02826"/>
    </source>
</evidence>
<dbReference type="PANTHER" id="PTHR43333:SF1">
    <property type="entry name" value="D-ISOMER SPECIFIC 2-HYDROXYACID DEHYDROGENASE NAD-BINDING DOMAIN-CONTAINING PROTEIN"/>
    <property type="match status" value="1"/>
</dbReference>
<dbReference type="Pfam" id="PF02826">
    <property type="entry name" value="2-Hacid_dh_C"/>
    <property type="match status" value="1"/>
</dbReference>
<keyword evidence="5" id="KW-1185">Reference proteome</keyword>
<evidence type="ECO:0000313" key="5">
    <source>
        <dbReference type="Proteomes" id="UP000198310"/>
    </source>
</evidence>
<sequence length="314" mass="34339">MRKMQLFVYSSLSDSARAYLLGQLPANVQATFRHDLPDAEQRPALQKADVLLGNPPLEWLAEDALVNIQFWQIDSAGVDRYQHLRVSAPVANVGDLFAWPCAETMVAGLLALYRYVPELAVWQTQHHWVGAPLRNRMGLLREKRVIILGSGTIGQAVAQQLSGFQCAVRFLARTDPQAQLHSKEELRAALPDTDIVVNCLPGSADNFFSADLIAAMPPHSIYASVGRGNTTDEVALIAALQAGRLGGAVLDVTMQEPLPTDSPLWTLPRVLLTQHSGGGQPGEDEGKVAVLLRNLHHLLQQEPLENLVELGRGY</sequence>
<keyword evidence="2" id="KW-0520">NAD</keyword>
<organism evidence="4 5">
    <name type="scientific">Hymenobacter mucosus</name>
    <dbReference type="NCBI Taxonomy" id="1411120"/>
    <lineage>
        <taxon>Bacteria</taxon>
        <taxon>Pseudomonadati</taxon>
        <taxon>Bacteroidota</taxon>
        <taxon>Cytophagia</taxon>
        <taxon>Cytophagales</taxon>
        <taxon>Hymenobacteraceae</taxon>
        <taxon>Hymenobacter</taxon>
    </lineage>
</organism>